<evidence type="ECO:0000313" key="2">
    <source>
        <dbReference type="EMBL" id="KAJ7981033.1"/>
    </source>
</evidence>
<evidence type="ECO:0000313" key="3">
    <source>
        <dbReference type="Proteomes" id="UP001163823"/>
    </source>
</evidence>
<name>A0AAD7QGI4_QUISA</name>
<keyword evidence="3" id="KW-1185">Reference proteome</keyword>
<dbReference type="EMBL" id="JARAOO010000001">
    <property type="protein sequence ID" value="KAJ7981033.1"/>
    <property type="molecule type" value="Genomic_DNA"/>
</dbReference>
<evidence type="ECO:0000256" key="1">
    <source>
        <dbReference type="SAM" id="MobiDB-lite"/>
    </source>
</evidence>
<feature type="compositionally biased region" description="Basic residues" evidence="1">
    <location>
        <begin position="13"/>
        <end position="23"/>
    </location>
</feature>
<feature type="region of interest" description="Disordered" evidence="1">
    <location>
        <begin position="1"/>
        <end position="31"/>
    </location>
</feature>
<proteinExistence type="predicted"/>
<dbReference type="AlphaFoldDB" id="A0AAD7QGI4"/>
<protein>
    <submittedName>
        <fullName evidence="2">Uncharacterized protein</fullName>
    </submittedName>
</protein>
<gene>
    <name evidence="2" type="ORF">O6P43_000359</name>
</gene>
<dbReference type="KEGG" id="qsa:O6P43_000359"/>
<organism evidence="2 3">
    <name type="scientific">Quillaja saponaria</name>
    <name type="common">Soap bark tree</name>
    <dbReference type="NCBI Taxonomy" id="32244"/>
    <lineage>
        <taxon>Eukaryota</taxon>
        <taxon>Viridiplantae</taxon>
        <taxon>Streptophyta</taxon>
        <taxon>Embryophyta</taxon>
        <taxon>Tracheophyta</taxon>
        <taxon>Spermatophyta</taxon>
        <taxon>Magnoliopsida</taxon>
        <taxon>eudicotyledons</taxon>
        <taxon>Gunneridae</taxon>
        <taxon>Pentapetalae</taxon>
        <taxon>rosids</taxon>
        <taxon>fabids</taxon>
        <taxon>Fabales</taxon>
        <taxon>Quillajaceae</taxon>
        <taxon>Quillaja</taxon>
    </lineage>
</organism>
<accession>A0AAD7QGI4</accession>
<sequence length="83" mass="9998">MRKRKAENTVIRPKVKKQRKRHMIQPGPGAEKRKKVISFDLSEFSGTDRPVRYKSFFLFTLETLIFPFPNGNWEHNTWVSEFW</sequence>
<comment type="caution">
    <text evidence="2">The sequence shown here is derived from an EMBL/GenBank/DDBJ whole genome shotgun (WGS) entry which is preliminary data.</text>
</comment>
<dbReference type="Proteomes" id="UP001163823">
    <property type="component" value="Chromosome 1"/>
</dbReference>
<reference evidence="2 3" key="1">
    <citation type="journal article" date="2023" name="Science">
        <title>Elucidation of the pathway for biosynthesis of saponin adjuvants from the soapbark tree.</title>
        <authorList>
            <person name="Reed J."/>
            <person name="Orme A."/>
            <person name="El-Demerdash A."/>
            <person name="Owen C."/>
            <person name="Martin L.B.B."/>
            <person name="Misra R.C."/>
            <person name="Kikuchi S."/>
            <person name="Rejzek M."/>
            <person name="Martin A.C."/>
            <person name="Harkess A."/>
            <person name="Leebens-Mack J."/>
            <person name="Louveau T."/>
            <person name="Stephenson M.J."/>
            <person name="Osbourn A."/>
        </authorList>
    </citation>
    <scope>NUCLEOTIDE SEQUENCE [LARGE SCALE GENOMIC DNA]</scope>
    <source>
        <strain evidence="2">S10</strain>
    </source>
</reference>